<sequence>MNNENADQLSGDKPSVRVKELSERDRRRLLMHFLALDSSDRLLRFGMVLPDDLITRYVQTLDFTRDTVFGVYDDNLALVGVGHLAFAPREANPVLSDATLKAQIAEFGVSVSASARGKGVGSKLFERAAIHCRNEDVDTLYMHCLSSNQTMIHIAKKAGMEIRRDYGEADAYLRLSPANPGSMLAEAVEEQFASLDYTLKANTKAAIKWWRKLPGMKK</sequence>
<keyword evidence="3" id="KW-1185">Reference proteome</keyword>
<feature type="domain" description="N-acetyltransferase" evidence="1">
    <location>
        <begin position="16"/>
        <end position="179"/>
    </location>
</feature>
<dbReference type="EMBL" id="LSTO01000001">
    <property type="protein sequence ID" value="OWW23098.1"/>
    <property type="molecule type" value="Genomic_DNA"/>
</dbReference>
<gene>
    <name evidence="2" type="ORF">AYR66_27595</name>
</gene>
<dbReference type="AlphaFoldDB" id="A0A254TTP4"/>
<dbReference type="PROSITE" id="PS51186">
    <property type="entry name" value="GNAT"/>
    <property type="match status" value="1"/>
</dbReference>
<evidence type="ECO:0000313" key="3">
    <source>
        <dbReference type="Proteomes" id="UP000197535"/>
    </source>
</evidence>
<dbReference type="CDD" id="cd04301">
    <property type="entry name" value="NAT_SF"/>
    <property type="match status" value="1"/>
</dbReference>
<dbReference type="InterPro" id="IPR016181">
    <property type="entry name" value="Acyl_CoA_acyltransferase"/>
</dbReference>
<dbReference type="SUPFAM" id="SSF55729">
    <property type="entry name" value="Acyl-CoA N-acyltransferases (Nat)"/>
    <property type="match status" value="1"/>
</dbReference>
<reference evidence="2 3" key="1">
    <citation type="submission" date="2016-02" db="EMBL/GenBank/DDBJ databases">
        <authorList>
            <person name="Wen L."/>
            <person name="He K."/>
            <person name="Yang H."/>
        </authorList>
    </citation>
    <scope>NUCLEOTIDE SEQUENCE [LARGE SCALE GENOMIC DNA]</scope>
    <source>
        <strain evidence="2 3">TSA40</strain>
    </source>
</reference>
<dbReference type="Proteomes" id="UP000197535">
    <property type="component" value="Unassembled WGS sequence"/>
</dbReference>
<accession>A0A254TTP4</accession>
<evidence type="ECO:0000259" key="1">
    <source>
        <dbReference type="PROSITE" id="PS51186"/>
    </source>
</evidence>
<dbReference type="Gene3D" id="3.40.630.30">
    <property type="match status" value="1"/>
</dbReference>
<comment type="caution">
    <text evidence="2">The sequence shown here is derived from an EMBL/GenBank/DDBJ whole genome shotgun (WGS) entry which is preliminary data.</text>
</comment>
<dbReference type="Pfam" id="PF00583">
    <property type="entry name" value="Acetyltransf_1"/>
    <property type="match status" value="1"/>
</dbReference>
<organism evidence="2 3">
    <name type="scientific">Noviherbaspirillum denitrificans</name>
    <dbReference type="NCBI Taxonomy" id="1968433"/>
    <lineage>
        <taxon>Bacteria</taxon>
        <taxon>Pseudomonadati</taxon>
        <taxon>Pseudomonadota</taxon>
        <taxon>Betaproteobacteria</taxon>
        <taxon>Burkholderiales</taxon>
        <taxon>Oxalobacteraceae</taxon>
        <taxon>Noviherbaspirillum</taxon>
    </lineage>
</organism>
<protein>
    <submittedName>
        <fullName evidence="2">Histone acetyltransferase</fullName>
    </submittedName>
</protein>
<dbReference type="RefSeq" id="WP_170942347.1">
    <property type="nucleotide sequence ID" value="NZ_LSTO01000001.1"/>
</dbReference>
<evidence type="ECO:0000313" key="2">
    <source>
        <dbReference type="EMBL" id="OWW23098.1"/>
    </source>
</evidence>
<proteinExistence type="predicted"/>
<dbReference type="InterPro" id="IPR000182">
    <property type="entry name" value="GNAT_dom"/>
</dbReference>
<dbReference type="GO" id="GO:0016747">
    <property type="term" value="F:acyltransferase activity, transferring groups other than amino-acyl groups"/>
    <property type="evidence" value="ECO:0007669"/>
    <property type="project" value="InterPro"/>
</dbReference>
<name>A0A254TTP4_9BURK</name>
<keyword evidence="2" id="KW-0808">Transferase</keyword>